<protein>
    <submittedName>
        <fullName evidence="3">DUF3857 domain-containing protein</fullName>
    </submittedName>
</protein>
<evidence type="ECO:0000256" key="1">
    <source>
        <dbReference type="SAM" id="SignalP"/>
    </source>
</evidence>
<reference evidence="4" key="1">
    <citation type="submission" date="2019-08" db="EMBL/GenBank/DDBJ databases">
        <title>Seonamhaeicola sediminis sp. nov., isolated from marine sediment.</title>
        <authorList>
            <person name="Cao W.R."/>
        </authorList>
    </citation>
    <scope>NUCLEOTIDE SEQUENCE [LARGE SCALE GENOMIC DNA]</scope>
    <source>
        <strain evidence="4">Gy8</strain>
    </source>
</reference>
<accession>A0A5C7AT86</accession>
<evidence type="ECO:0000313" key="4">
    <source>
        <dbReference type="Proteomes" id="UP000321790"/>
    </source>
</evidence>
<gene>
    <name evidence="3" type="ORF">FUA26_07435</name>
</gene>
<dbReference type="Pfam" id="PF12969">
    <property type="entry name" value="DUF3857"/>
    <property type="match status" value="1"/>
</dbReference>
<dbReference type="Gene3D" id="3.10.620.30">
    <property type="match status" value="1"/>
</dbReference>
<comment type="caution">
    <text evidence="3">The sequence shown here is derived from an EMBL/GenBank/DDBJ whole genome shotgun (WGS) entry which is preliminary data.</text>
</comment>
<dbReference type="Gene3D" id="2.60.40.3140">
    <property type="match status" value="1"/>
</dbReference>
<dbReference type="AlphaFoldDB" id="A0A5C7AT86"/>
<keyword evidence="1" id="KW-0732">Signal</keyword>
<dbReference type="OrthoDB" id="98874at2"/>
<dbReference type="Gene3D" id="2.60.120.1130">
    <property type="match status" value="1"/>
</dbReference>
<feature type="domain" description="DUF3857" evidence="2">
    <location>
        <begin position="70"/>
        <end position="207"/>
    </location>
</feature>
<sequence>MIMKKFYTITFFLIGSFLSFSQTENNKANFQVSLSDLEMKNFEKDTTANAVVLYEYGNSFVNPHSFKLQTEEKHKIKILNKAGFKNAKISIHLYKKDNFNTETYKDINATTYNLENGKITTTNLDKKDIYKEEIDENNTLIKFTLPNLKEGSVITYSFTKTSPFMFNFYPWNFQSDIPKLYSEYNTSIPANWKYHIKLVGGKKLSTNENSVKKDCLRAGNGGVSSCFVSKYTMENIPAFIEEDYMTTKYNYLARIEYELESFAAFDGYRHDYTKSWKDVDKELKSKKTIGKQISKSIKVNEILPLNIQNESDLLKKAQAIYSYMQNNYTWNGEFRVFNDVSIKDLLKKRSGNATAINILLKIFLEESGINTQPILLSTRNNGFASKTIPVISEFNYFIVQASINNKTYLLDATDDYLTFGQLPYRCLNHYARLLDFENGSKWIDIPLNQSNIQYAVVLNLTNTDSIKGKAKSRRTGYHALKSRKSYFKNEDAYIEDIQNNFPYIEITNHKVTSKNKNSDNFIEEFDLEYENNLTSQNLYINPFIINFFDKNPFKLQERTYPIDFGYKSTFFYSFKINIPDNYELIEKPKNTNLILPNKEGQVLMSSVLLNNTLNITFKLNFNQALYPPEYYPYLKKLMSKVVEIQTNSFVVLRKK</sequence>
<dbReference type="EMBL" id="VOSC01000019">
    <property type="protein sequence ID" value="TXE11888.1"/>
    <property type="molecule type" value="Genomic_DNA"/>
</dbReference>
<organism evidence="3 4">
    <name type="scientific">Seonamhaeicola algicola</name>
    <dbReference type="NCBI Taxonomy" id="1719036"/>
    <lineage>
        <taxon>Bacteria</taxon>
        <taxon>Pseudomonadati</taxon>
        <taxon>Bacteroidota</taxon>
        <taxon>Flavobacteriia</taxon>
        <taxon>Flavobacteriales</taxon>
        <taxon>Flavobacteriaceae</taxon>
    </lineage>
</organism>
<keyword evidence="4" id="KW-1185">Reference proteome</keyword>
<evidence type="ECO:0000313" key="3">
    <source>
        <dbReference type="EMBL" id="TXE11888.1"/>
    </source>
</evidence>
<dbReference type="Proteomes" id="UP000321790">
    <property type="component" value="Unassembled WGS sequence"/>
</dbReference>
<feature type="chain" id="PRO_5022712967" evidence="1">
    <location>
        <begin position="22"/>
        <end position="655"/>
    </location>
</feature>
<dbReference type="InterPro" id="IPR024618">
    <property type="entry name" value="DUF3857"/>
</dbReference>
<name>A0A5C7AT86_9FLAO</name>
<proteinExistence type="predicted"/>
<evidence type="ECO:0000259" key="2">
    <source>
        <dbReference type="Pfam" id="PF12969"/>
    </source>
</evidence>
<feature type="signal peptide" evidence="1">
    <location>
        <begin position="1"/>
        <end position="21"/>
    </location>
</feature>